<dbReference type="EMBL" id="BSNS01000020">
    <property type="protein sequence ID" value="GLQ56567.1"/>
    <property type="molecule type" value="Genomic_DNA"/>
</dbReference>
<accession>A0ABQ5W902</accession>
<comment type="caution">
    <text evidence="1">The sequence shown here is derived from an EMBL/GenBank/DDBJ whole genome shotgun (WGS) entry which is preliminary data.</text>
</comment>
<gene>
    <name evidence="1" type="ORF">GCM10010862_38260</name>
</gene>
<evidence type="ECO:0000313" key="2">
    <source>
        <dbReference type="Proteomes" id="UP001156691"/>
    </source>
</evidence>
<protein>
    <submittedName>
        <fullName evidence="1">Uncharacterized protein</fullName>
    </submittedName>
</protein>
<proteinExistence type="predicted"/>
<name>A0ABQ5W902_9HYPH</name>
<reference evidence="2" key="1">
    <citation type="journal article" date="2019" name="Int. J. Syst. Evol. Microbiol.">
        <title>The Global Catalogue of Microorganisms (GCM) 10K type strain sequencing project: providing services to taxonomists for standard genome sequencing and annotation.</title>
        <authorList>
            <consortium name="The Broad Institute Genomics Platform"/>
            <consortium name="The Broad Institute Genome Sequencing Center for Infectious Disease"/>
            <person name="Wu L."/>
            <person name="Ma J."/>
        </authorList>
    </citation>
    <scope>NUCLEOTIDE SEQUENCE [LARGE SCALE GENOMIC DNA]</scope>
    <source>
        <strain evidence="2">NBRC 112416</strain>
    </source>
</reference>
<keyword evidence="2" id="KW-1185">Reference proteome</keyword>
<dbReference type="Proteomes" id="UP001156691">
    <property type="component" value="Unassembled WGS sequence"/>
</dbReference>
<organism evidence="1 2">
    <name type="scientific">Devosia nitrariae</name>
    <dbReference type="NCBI Taxonomy" id="2071872"/>
    <lineage>
        <taxon>Bacteria</taxon>
        <taxon>Pseudomonadati</taxon>
        <taxon>Pseudomonadota</taxon>
        <taxon>Alphaproteobacteria</taxon>
        <taxon>Hyphomicrobiales</taxon>
        <taxon>Devosiaceae</taxon>
        <taxon>Devosia</taxon>
    </lineage>
</organism>
<evidence type="ECO:0000313" key="1">
    <source>
        <dbReference type="EMBL" id="GLQ56567.1"/>
    </source>
</evidence>
<sequence length="65" mass="7118">MTCDGTNKAAGYVGCEPPVTDNGGVYQGTKYIEVSCLQAAQVFGETHYEFWTNEKRRARHGSSSL</sequence>